<sequence length="242" mass="27693">MAVDTPTKKYDFLVKIWEKIRIASTGQEAVKASGNSKTYLPCPQGYDETWYNGVLHRAYWFGATGATVEAYQGAIFRKSPILTPEVPNAQEEFFESIDDNGNDLETFSTIVTNDVIKTSYGGILVDFDDTGEDGTLTKAQVKDLGKRAKMIFYPAESIFYAEKNQVRLWETYTESTDEFTHEIKKQIKVLDLLEAIDSGKKFSEYRQRIYRQKEDESAWTQFGDDIYPKLPGSQPFDFIPFQ</sequence>
<proteinExistence type="predicted"/>
<accession>X0XUU5</accession>
<dbReference type="EMBL" id="BARS01040890">
    <property type="protein sequence ID" value="GAG40373.1"/>
    <property type="molecule type" value="Genomic_DNA"/>
</dbReference>
<feature type="non-terminal residue" evidence="1">
    <location>
        <position position="242"/>
    </location>
</feature>
<name>X0XUU5_9ZZZZ</name>
<evidence type="ECO:0000313" key="1">
    <source>
        <dbReference type="EMBL" id="GAG40373.1"/>
    </source>
</evidence>
<gene>
    <name evidence="1" type="ORF">S01H1_62271</name>
</gene>
<protein>
    <submittedName>
        <fullName evidence="1">Uncharacterized protein</fullName>
    </submittedName>
</protein>
<reference evidence="1" key="1">
    <citation type="journal article" date="2014" name="Front. Microbiol.">
        <title>High frequency of phylogenetically diverse reductive dehalogenase-homologous genes in deep subseafloor sedimentary metagenomes.</title>
        <authorList>
            <person name="Kawai M."/>
            <person name="Futagami T."/>
            <person name="Toyoda A."/>
            <person name="Takaki Y."/>
            <person name="Nishi S."/>
            <person name="Hori S."/>
            <person name="Arai W."/>
            <person name="Tsubouchi T."/>
            <person name="Morono Y."/>
            <person name="Uchiyama I."/>
            <person name="Ito T."/>
            <person name="Fujiyama A."/>
            <person name="Inagaki F."/>
            <person name="Takami H."/>
        </authorList>
    </citation>
    <scope>NUCLEOTIDE SEQUENCE</scope>
    <source>
        <strain evidence="1">Expedition CK06-06</strain>
    </source>
</reference>
<organism evidence="1">
    <name type="scientific">marine sediment metagenome</name>
    <dbReference type="NCBI Taxonomy" id="412755"/>
    <lineage>
        <taxon>unclassified sequences</taxon>
        <taxon>metagenomes</taxon>
        <taxon>ecological metagenomes</taxon>
    </lineage>
</organism>
<comment type="caution">
    <text evidence="1">The sequence shown here is derived from an EMBL/GenBank/DDBJ whole genome shotgun (WGS) entry which is preliminary data.</text>
</comment>
<dbReference type="AlphaFoldDB" id="X0XUU5"/>